<evidence type="ECO:0000259" key="10">
    <source>
        <dbReference type="PROSITE" id="PS51041"/>
    </source>
</evidence>
<feature type="compositionally biased region" description="Basic and acidic residues" evidence="6">
    <location>
        <begin position="839"/>
        <end position="849"/>
    </location>
</feature>
<feature type="domain" description="EGF-like" evidence="9">
    <location>
        <begin position="185"/>
        <end position="220"/>
    </location>
</feature>
<feature type="domain" description="EGF-like" evidence="9">
    <location>
        <begin position="271"/>
        <end position="306"/>
    </location>
</feature>
<dbReference type="Pfam" id="PF00053">
    <property type="entry name" value="EGF_laminin"/>
    <property type="match status" value="1"/>
</dbReference>
<feature type="domain" description="EGF-like" evidence="9">
    <location>
        <begin position="403"/>
        <end position="438"/>
    </location>
</feature>
<dbReference type="InterPro" id="IPR002049">
    <property type="entry name" value="LE_dom"/>
</dbReference>
<feature type="signal peptide" evidence="8">
    <location>
        <begin position="1"/>
        <end position="22"/>
    </location>
</feature>
<dbReference type="InterPro" id="IPR042635">
    <property type="entry name" value="MEGF10/SREC1/2-like"/>
</dbReference>
<dbReference type="EMBL" id="JAQQBS010000002">
    <property type="protein sequence ID" value="KAK0173113.1"/>
    <property type="molecule type" value="Genomic_DNA"/>
</dbReference>
<feature type="compositionally biased region" description="Low complexity" evidence="6">
    <location>
        <begin position="829"/>
        <end position="838"/>
    </location>
</feature>
<name>A0AA39FP87_9HYME</name>
<evidence type="ECO:0000313" key="11">
    <source>
        <dbReference type="EMBL" id="KAK0173113.1"/>
    </source>
</evidence>
<dbReference type="PANTHER" id="PTHR24043:SF8">
    <property type="entry name" value="EGF-LIKE DOMAIN-CONTAINING PROTEIN"/>
    <property type="match status" value="1"/>
</dbReference>
<evidence type="ECO:0000256" key="3">
    <source>
        <dbReference type="ARBA" id="ARBA00022737"/>
    </source>
</evidence>
<dbReference type="Pfam" id="PF12661">
    <property type="entry name" value="hEGF"/>
    <property type="match status" value="6"/>
</dbReference>
<feature type="disulfide bond" evidence="5">
    <location>
        <begin position="339"/>
        <end position="348"/>
    </location>
</feature>
<evidence type="ECO:0000256" key="5">
    <source>
        <dbReference type="PROSITE-ProRule" id="PRU00076"/>
    </source>
</evidence>
<dbReference type="GO" id="GO:0005044">
    <property type="term" value="F:scavenger receptor activity"/>
    <property type="evidence" value="ECO:0007669"/>
    <property type="project" value="InterPro"/>
</dbReference>
<evidence type="ECO:0000256" key="6">
    <source>
        <dbReference type="SAM" id="MobiDB-lite"/>
    </source>
</evidence>
<organism evidence="11 12">
    <name type="scientific">Microctonus aethiopoides</name>
    <dbReference type="NCBI Taxonomy" id="144406"/>
    <lineage>
        <taxon>Eukaryota</taxon>
        <taxon>Metazoa</taxon>
        <taxon>Ecdysozoa</taxon>
        <taxon>Arthropoda</taxon>
        <taxon>Hexapoda</taxon>
        <taxon>Insecta</taxon>
        <taxon>Pterygota</taxon>
        <taxon>Neoptera</taxon>
        <taxon>Endopterygota</taxon>
        <taxon>Hymenoptera</taxon>
        <taxon>Apocrita</taxon>
        <taxon>Ichneumonoidea</taxon>
        <taxon>Braconidae</taxon>
        <taxon>Euphorinae</taxon>
        <taxon>Microctonus</taxon>
    </lineage>
</organism>
<accession>A0AA39FP87</accession>
<dbReference type="Gene3D" id="2.170.300.10">
    <property type="entry name" value="Tie2 ligand-binding domain superfamily"/>
    <property type="match status" value="4"/>
</dbReference>
<comment type="caution">
    <text evidence="11">The sequence shown here is derived from an EMBL/GenBank/DDBJ whole genome shotgun (WGS) entry which is preliminary data.</text>
</comment>
<keyword evidence="12" id="KW-1185">Reference proteome</keyword>
<keyword evidence="7" id="KW-0812">Transmembrane</keyword>
<sequence length="849" mass="92368">MMASKTCLLIAITLMTIGVAVTTAVLRGPNVCVRQETYQVNVNISEQKPYQIRENKWCLSFPPRCSSYRMEFKTVYRTQALTKTIPVDECCVGYGATLDGDECRPICSPECKHGLCIAPNQCKCETGYGGPACDINCPLGKWGINCSEQCMCMNDATCDPFDGKCKCTKGWKGIDCNEKCSADRYGQDCGEICRCRNGGSCHHISGECHCAPGYTGPLCDDLCPEGKHGDECKTECRCQNGGDCSPTDGKCSCTPGWTGAVCANRCPNDFWGENCTGKCECYNGASCHHVTGDCECKPGYYGPQCLKTCSEGTFGLNCGQNCTCSNGATCSPVNGTCICKPGWTGDKCELRACPPGIWGPSCQKVCECDSANTELCDPWTGECLCKTGWDGGTCSRPCPLYYYGERCEKRCNCKNNAQCSPINGTCICAAGFRGEDCSQTCPSHTYGEDCAQKCSCKHGASCLPDTGRCNCTKGNMTCDHVTGQYVCRPGYLGLTCEHSCPSDHWGLNCLNNCDCKNDGECHHVTGVCQCRPGWQGDRCQTPCPQGTFGVNCTQHCKCQHGGKCRANDGVCRCVPGWTGARCNEICPEGYYGDHCMEPCECKNDNFVCHSAKGCICRHGYTGPNCEDEIFSRNIQEKAEGGYGSVIAGVFAAIIVIAITLAAWMYHRRRVANLKMEIAQVQYIAEPVTPPDRNHFDNPVYSYQGSMRSDDGTTTLLNNGLIRNNLGMKNINSTKAKLSLDDDDDDESCKGAYGLHYDHTASLKNKDADSGNPNVYHSIDEMDSKKTAEHLYDEIKQNNADLEYDHLDYTRPLSAWKPHYQRMANGLGPSKDGSGSSKSSQRDPELGGGS</sequence>
<dbReference type="GO" id="GO:0048513">
    <property type="term" value="P:animal organ development"/>
    <property type="evidence" value="ECO:0007669"/>
    <property type="project" value="UniProtKB-ARBA"/>
</dbReference>
<feature type="transmembrane region" description="Helical" evidence="7">
    <location>
        <begin position="641"/>
        <end position="665"/>
    </location>
</feature>
<feature type="domain" description="EGF-like" evidence="9">
    <location>
        <begin position="228"/>
        <end position="263"/>
    </location>
</feature>
<reference evidence="11" key="2">
    <citation type="submission" date="2023-03" db="EMBL/GenBank/DDBJ databases">
        <authorList>
            <person name="Inwood S.N."/>
            <person name="Skelly J.G."/>
            <person name="Guhlin J."/>
            <person name="Harrop T.W.R."/>
            <person name="Goldson S.G."/>
            <person name="Dearden P.K."/>
        </authorList>
    </citation>
    <scope>NUCLEOTIDE SEQUENCE</scope>
    <source>
        <strain evidence="11">Irish</strain>
        <tissue evidence="11">Whole body</tissue>
    </source>
</reference>
<dbReference type="CDD" id="cd00054">
    <property type="entry name" value="EGF_CA"/>
    <property type="match status" value="1"/>
</dbReference>
<protein>
    <recommendedName>
        <fullName evidence="13">Protein draper</fullName>
    </recommendedName>
</protein>
<keyword evidence="7" id="KW-1133">Transmembrane helix</keyword>
<dbReference type="PANTHER" id="PTHR24043">
    <property type="entry name" value="SCAVENGER RECEPTOR CLASS F"/>
    <property type="match status" value="1"/>
</dbReference>
<dbReference type="GO" id="GO:0048731">
    <property type="term" value="P:system development"/>
    <property type="evidence" value="ECO:0007669"/>
    <property type="project" value="UniProtKB-ARBA"/>
</dbReference>
<dbReference type="PROSITE" id="PS51041">
    <property type="entry name" value="EMI"/>
    <property type="match status" value="1"/>
</dbReference>
<dbReference type="SMART" id="SM00180">
    <property type="entry name" value="EGF_Lam"/>
    <property type="match status" value="9"/>
</dbReference>
<proteinExistence type="predicted"/>
<evidence type="ECO:0000256" key="7">
    <source>
        <dbReference type="SAM" id="Phobius"/>
    </source>
</evidence>
<dbReference type="SMART" id="SM00181">
    <property type="entry name" value="EGF"/>
    <property type="match status" value="12"/>
</dbReference>
<dbReference type="Gene3D" id="2.10.25.10">
    <property type="entry name" value="Laminin"/>
    <property type="match status" value="1"/>
</dbReference>
<feature type="disulfide bond" evidence="5">
    <location>
        <begin position="210"/>
        <end position="219"/>
    </location>
</feature>
<dbReference type="FunFam" id="2.170.300.10:FF:000002">
    <property type="entry name" value="Multiple epidermal growth factor-like domains 10"/>
    <property type="match status" value="3"/>
</dbReference>
<feature type="domain" description="EGF-like" evidence="9">
    <location>
        <begin position="510"/>
        <end position="540"/>
    </location>
</feature>
<feature type="disulfide bond" evidence="5">
    <location>
        <begin position="428"/>
        <end position="437"/>
    </location>
</feature>
<dbReference type="InterPro" id="IPR011489">
    <property type="entry name" value="EMI_domain"/>
</dbReference>
<feature type="domain" description="EGF-like" evidence="9">
    <location>
        <begin position="319"/>
        <end position="349"/>
    </location>
</feature>
<feature type="disulfide bond" evidence="5">
    <location>
        <begin position="573"/>
        <end position="582"/>
    </location>
</feature>
<reference evidence="11" key="1">
    <citation type="journal article" date="2023" name="bioRxiv">
        <title>Scaffold-level genome assemblies of two parasitoid biocontrol wasps reveal the parthenogenesis mechanism and an associated novel virus.</title>
        <authorList>
            <person name="Inwood S."/>
            <person name="Skelly J."/>
            <person name="Guhlin J."/>
            <person name="Harrop T."/>
            <person name="Goldson S."/>
            <person name="Dearden P."/>
        </authorList>
    </citation>
    <scope>NUCLEOTIDE SEQUENCE</scope>
    <source>
        <strain evidence="11">Irish</strain>
        <tissue evidence="11">Whole body</tissue>
    </source>
</reference>
<feature type="disulfide bond" evidence="5">
    <location>
        <begin position="530"/>
        <end position="539"/>
    </location>
</feature>
<keyword evidence="2 8" id="KW-0732">Signal</keyword>
<evidence type="ECO:0000256" key="2">
    <source>
        <dbReference type="ARBA" id="ARBA00022729"/>
    </source>
</evidence>
<dbReference type="Proteomes" id="UP001168990">
    <property type="component" value="Unassembled WGS sequence"/>
</dbReference>
<comment type="caution">
    <text evidence="5">Lacks conserved residue(s) required for the propagation of feature annotation.</text>
</comment>
<feature type="domain" description="EGF-like" evidence="9">
    <location>
        <begin position="553"/>
        <end position="583"/>
    </location>
</feature>
<dbReference type="PRINTS" id="PR00011">
    <property type="entry name" value="EGFLAMININ"/>
</dbReference>
<evidence type="ECO:0000256" key="1">
    <source>
        <dbReference type="ARBA" id="ARBA00022536"/>
    </source>
</evidence>
<dbReference type="PROSITE" id="PS01186">
    <property type="entry name" value="EGF_2"/>
    <property type="match status" value="2"/>
</dbReference>
<evidence type="ECO:0000256" key="8">
    <source>
        <dbReference type="SAM" id="SignalP"/>
    </source>
</evidence>
<feature type="chain" id="PRO_5041327000" description="Protein draper" evidence="8">
    <location>
        <begin position="23"/>
        <end position="849"/>
    </location>
</feature>
<dbReference type="InterPro" id="IPR013032">
    <property type="entry name" value="EGF-like_CS"/>
</dbReference>
<feature type="domain" description="EMI" evidence="10">
    <location>
        <begin position="28"/>
        <end position="105"/>
    </location>
</feature>
<keyword evidence="4 5" id="KW-1015">Disulfide bond</keyword>
<feature type="domain" description="EGF-like" evidence="9">
    <location>
        <begin position="99"/>
        <end position="134"/>
    </location>
</feature>
<dbReference type="PROSITE" id="PS50026">
    <property type="entry name" value="EGF_3"/>
    <property type="match status" value="8"/>
</dbReference>
<feature type="region of interest" description="Disordered" evidence="6">
    <location>
        <begin position="819"/>
        <end position="849"/>
    </location>
</feature>
<evidence type="ECO:0000259" key="9">
    <source>
        <dbReference type="PROSITE" id="PS50026"/>
    </source>
</evidence>
<evidence type="ECO:0000313" key="12">
    <source>
        <dbReference type="Proteomes" id="UP001168990"/>
    </source>
</evidence>
<gene>
    <name evidence="11" type="ORF">PV328_006356</name>
</gene>
<feature type="disulfide bond" evidence="5">
    <location>
        <begin position="296"/>
        <end position="305"/>
    </location>
</feature>
<keyword evidence="3" id="KW-0677">Repeat</keyword>
<evidence type="ECO:0008006" key="13">
    <source>
        <dbReference type="Google" id="ProtNLM"/>
    </source>
</evidence>
<dbReference type="PROSITE" id="PS00022">
    <property type="entry name" value="EGF_1"/>
    <property type="match status" value="10"/>
</dbReference>
<keyword evidence="1 5" id="KW-0245">EGF-like domain</keyword>
<feature type="disulfide bond" evidence="5">
    <location>
        <begin position="253"/>
        <end position="262"/>
    </location>
</feature>
<feature type="disulfide bond" evidence="5">
    <location>
        <begin position="124"/>
        <end position="133"/>
    </location>
</feature>
<dbReference type="InterPro" id="IPR000742">
    <property type="entry name" value="EGF"/>
</dbReference>
<keyword evidence="7" id="KW-0472">Membrane</keyword>
<dbReference type="AlphaFoldDB" id="A0AA39FP87"/>
<evidence type="ECO:0000256" key="4">
    <source>
        <dbReference type="ARBA" id="ARBA00023157"/>
    </source>
</evidence>